<proteinExistence type="predicted"/>
<evidence type="ECO:0000313" key="2">
    <source>
        <dbReference type="Proteomes" id="UP000626844"/>
    </source>
</evidence>
<evidence type="ECO:0000313" key="1">
    <source>
        <dbReference type="EMBL" id="MBD1383380.1"/>
    </source>
</evidence>
<comment type="caution">
    <text evidence="1">The sequence shown here is derived from an EMBL/GenBank/DDBJ whole genome shotgun (WGS) entry which is preliminary data.</text>
</comment>
<gene>
    <name evidence="1" type="ORF">IC621_24650</name>
</gene>
<reference evidence="1" key="1">
    <citation type="submission" date="2020-09" db="EMBL/GenBank/DDBJ databases">
        <title>A novel bacterium of genus Bacillus, isolated from South China Sea.</title>
        <authorList>
            <person name="Huang H."/>
            <person name="Mo K."/>
            <person name="Hu Y."/>
        </authorList>
    </citation>
    <scope>NUCLEOTIDE SEQUENCE</scope>
    <source>
        <strain evidence="1">IB182487</strain>
    </source>
</reference>
<sequence>MVKKDTISIRTDMDAINLTEEGQHPYTFQNSGKMHGSGHAFAVIPEDKIDEINNKGTTGFNKFFIKHFLFLDSHRWYHSLIDLFNYGYKNLQTCKKL</sequence>
<dbReference type="EMBL" id="JACXAI010000052">
    <property type="protein sequence ID" value="MBD1383380.1"/>
    <property type="molecule type" value="Genomic_DNA"/>
</dbReference>
<dbReference type="SUPFAM" id="SSF53187">
    <property type="entry name" value="Zn-dependent exopeptidases"/>
    <property type="match status" value="1"/>
</dbReference>
<dbReference type="AlphaFoldDB" id="A0A926NLP6"/>
<dbReference type="Proteomes" id="UP000626844">
    <property type="component" value="Unassembled WGS sequence"/>
</dbReference>
<keyword evidence="2" id="KW-1185">Reference proteome</keyword>
<accession>A0A926NLP6</accession>
<dbReference type="Gene3D" id="3.40.630.10">
    <property type="entry name" value="Zn peptidases"/>
    <property type="match status" value="1"/>
</dbReference>
<organism evidence="1 2">
    <name type="scientific">Metabacillus arenae</name>
    <dbReference type="NCBI Taxonomy" id="2771434"/>
    <lineage>
        <taxon>Bacteria</taxon>
        <taxon>Bacillati</taxon>
        <taxon>Bacillota</taxon>
        <taxon>Bacilli</taxon>
        <taxon>Bacillales</taxon>
        <taxon>Bacillaceae</taxon>
        <taxon>Metabacillus</taxon>
    </lineage>
</organism>
<name>A0A926NLP6_9BACI</name>
<protein>
    <submittedName>
        <fullName evidence="1">Uncharacterized protein</fullName>
    </submittedName>
</protein>